<dbReference type="AlphaFoldDB" id="J9CTX9"/>
<sequence>MTVPSRQKDACVCVLLLKSPDIAFDFVFHAPHHAGANRRMRMCANQRQLALTAY</sequence>
<protein>
    <submittedName>
        <fullName evidence="1">Uncharacterized protein</fullName>
    </submittedName>
</protein>
<comment type="caution">
    <text evidence="1">The sequence shown here is derived from an EMBL/GenBank/DDBJ whole genome shotgun (WGS) entry which is preliminary data.</text>
</comment>
<evidence type="ECO:0000313" key="1">
    <source>
        <dbReference type="EMBL" id="EJX03671.1"/>
    </source>
</evidence>
<accession>J9CTX9</accession>
<name>J9CTX9_9ZZZZ</name>
<reference evidence="1" key="1">
    <citation type="journal article" date="2012" name="PLoS ONE">
        <title>Gene sets for utilization of primary and secondary nutrition supplies in the distal gut of endangered iberian lynx.</title>
        <authorList>
            <person name="Alcaide M."/>
            <person name="Messina E."/>
            <person name="Richter M."/>
            <person name="Bargiela R."/>
            <person name="Peplies J."/>
            <person name="Huws S.A."/>
            <person name="Newbold C.J."/>
            <person name="Golyshin P.N."/>
            <person name="Simon M.A."/>
            <person name="Lopez G."/>
            <person name="Yakimov M.M."/>
            <person name="Ferrer M."/>
        </authorList>
    </citation>
    <scope>NUCLEOTIDE SEQUENCE</scope>
</reference>
<proteinExistence type="predicted"/>
<organism evidence="1">
    <name type="scientific">gut metagenome</name>
    <dbReference type="NCBI Taxonomy" id="749906"/>
    <lineage>
        <taxon>unclassified sequences</taxon>
        <taxon>metagenomes</taxon>
        <taxon>organismal metagenomes</taxon>
    </lineage>
</organism>
<gene>
    <name evidence="1" type="ORF">EVA_08223</name>
</gene>
<dbReference type="EMBL" id="AMCI01002085">
    <property type="protein sequence ID" value="EJX03671.1"/>
    <property type="molecule type" value="Genomic_DNA"/>
</dbReference>